<keyword evidence="3" id="KW-1185">Reference proteome</keyword>
<dbReference type="RefSeq" id="WP_123128514.1">
    <property type="nucleotide sequence ID" value="NZ_RJJD01000015.1"/>
</dbReference>
<evidence type="ECO:0008006" key="4">
    <source>
        <dbReference type="Google" id="ProtNLM"/>
    </source>
</evidence>
<evidence type="ECO:0000313" key="3">
    <source>
        <dbReference type="Proteomes" id="UP000272117"/>
    </source>
</evidence>
<comment type="caution">
    <text evidence="2">The sequence shown here is derived from an EMBL/GenBank/DDBJ whole genome shotgun (WGS) entry which is preliminary data.</text>
</comment>
<dbReference type="OrthoDB" id="893895at2"/>
<reference evidence="2 3" key="1">
    <citation type="submission" date="2018-11" db="EMBL/GenBank/DDBJ databases">
        <title>Rufibacter latericius sp. nov., isolated from water in Baiyang Lake.</title>
        <authorList>
            <person name="Yang Y."/>
        </authorList>
    </citation>
    <scope>NUCLEOTIDE SEQUENCE [LARGE SCALE GENOMIC DNA]</scope>
    <source>
        <strain evidence="2 3">R-22-1c-1</strain>
    </source>
</reference>
<proteinExistence type="predicted"/>
<dbReference type="AlphaFoldDB" id="A0A3M9MFF0"/>
<accession>A0A3M9MFF0</accession>
<feature type="signal peptide" evidence="1">
    <location>
        <begin position="1"/>
        <end position="20"/>
    </location>
</feature>
<keyword evidence="1" id="KW-0732">Signal</keyword>
<gene>
    <name evidence="2" type="ORF">EFB08_18880</name>
</gene>
<sequence length="104" mass="11517">MKRLFIILALVSMQVLTAFAQGPTSRVNTEKVKMYRQPGIGGEVMRLLGSEDEIIVMRKQNHEWSLVQIDGEAGYVLNTYLKAKKAKKATAAKTPVAPNKSAKL</sequence>
<dbReference type="EMBL" id="RJJD01000015">
    <property type="protein sequence ID" value="RNI23593.1"/>
    <property type="molecule type" value="Genomic_DNA"/>
</dbReference>
<organism evidence="2 3">
    <name type="scientific">Rufibacter latericius</name>
    <dbReference type="NCBI Taxonomy" id="2487040"/>
    <lineage>
        <taxon>Bacteria</taxon>
        <taxon>Pseudomonadati</taxon>
        <taxon>Bacteroidota</taxon>
        <taxon>Cytophagia</taxon>
        <taxon>Cytophagales</taxon>
        <taxon>Hymenobacteraceae</taxon>
        <taxon>Rufibacter</taxon>
    </lineage>
</organism>
<evidence type="ECO:0000256" key="1">
    <source>
        <dbReference type="SAM" id="SignalP"/>
    </source>
</evidence>
<dbReference type="Gene3D" id="2.30.30.40">
    <property type="entry name" value="SH3 Domains"/>
    <property type="match status" value="1"/>
</dbReference>
<evidence type="ECO:0000313" key="2">
    <source>
        <dbReference type="EMBL" id="RNI23593.1"/>
    </source>
</evidence>
<dbReference type="Proteomes" id="UP000272117">
    <property type="component" value="Unassembled WGS sequence"/>
</dbReference>
<protein>
    <recommendedName>
        <fullName evidence="4">SH3 domain-containing protein</fullName>
    </recommendedName>
</protein>
<feature type="chain" id="PRO_5018020282" description="SH3 domain-containing protein" evidence="1">
    <location>
        <begin position="21"/>
        <end position="104"/>
    </location>
</feature>
<name>A0A3M9MFF0_9BACT</name>